<evidence type="ECO:0000313" key="4">
    <source>
        <dbReference type="Proteomes" id="UP000258613"/>
    </source>
</evidence>
<dbReference type="AlphaFoldDB" id="A0A346PIL2"/>
<dbReference type="GeneID" id="37643634"/>
<reference evidence="4" key="2">
    <citation type="submission" date="2018-02" db="EMBL/GenBank/DDBJ databases">
        <title>Phenotypic and genomic properties of facultatively anaerobic sulfur-reducing natronoarchaea from hypersaline soda lakes.</title>
        <authorList>
            <person name="Sorokin D.Y."/>
            <person name="Kublanov I.V."/>
            <person name="Roman P."/>
            <person name="Sinninghe Damste J.S."/>
            <person name="Golyshin P.N."/>
            <person name="Rojo D."/>
            <person name="Ciordia S."/>
            <person name="Mena M.D.C."/>
            <person name="Ferrer M."/>
            <person name="Messina E."/>
            <person name="Smedile F."/>
            <person name="La Spada G."/>
            <person name="La Cono V."/>
            <person name="Yakimov M.M."/>
        </authorList>
    </citation>
    <scope>NUCLEOTIDE SEQUENCE [LARGE SCALE GENOMIC DNA]</scope>
    <source>
        <strain evidence="4">AArc-Mg</strain>
    </source>
</reference>
<sequence length="165" mass="18516">MLNGEIDVESRTSELMLASGVLWAVVLGLALVGQWFPALLLSVFLFHPWFVIGASSNGTISTKLLVYPLGIWTVFQLSAYVLIEYYANAFSGSPEFLITGMHPSFAAAYWLYWVGGFMTVTLAYGIYFRKHFLPEGEWDRFLEEVERVNAEADAQETAESAEVRN</sequence>
<evidence type="ECO:0000313" key="2">
    <source>
        <dbReference type="EMBL" id="AXR79357.1"/>
    </source>
</evidence>
<dbReference type="OrthoDB" id="200315at2157"/>
<reference evidence="2" key="3">
    <citation type="journal article" date="2019" name="Int. J. Syst. Evol. Microbiol.">
        <title>Natronolimnobius sulfurireducens sp. nov. and Halalkaliarchaeum desulfuricum gen. nov., sp. nov., the first sulfur-respiring alkaliphilic haloarchaea from hypersaline alkaline lakes.</title>
        <authorList>
            <person name="Sorokin D.Y."/>
            <person name="Yakimov M."/>
            <person name="Messina E."/>
            <person name="Merkel A.Y."/>
            <person name="Bale N.J."/>
            <person name="Sinninghe Damste J.S."/>
        </authorList>
    </citation>
    <scope>NUCLEOTIDE SEQUENCE</scope>
    <source>
        <strain evidence="3">AArc-Mg</strain>
        <strain evidence="2">AArc1</strain>
    </source>
</reference>
<proteinExistence type="predicted"/>
<keyword evidence="1" id="KW-0472">Membrane</keyword>
<evidence type="ECO:0000313" key="3">
    <source>
        <dbReference type="EMBL" id="AXR83128.1"/>
    </source>
</evidence>
<dbReference type="EMBL" id="CP024047">
    <property type="protein sequence ID" value="AXR79357.1"/>
    <property type="molecule type" value="Genomic_DNA"/>
</dbReference>
<protein>
    <submittedName>
        <fullName evidence="2">Uncharacterized protein</fullName>
    </submittedName>
</protein>
<keyword evidence="1" id="KW-0812">Transmembrane</keyword>
<dbReference type="KEGG" id="nag:AArcMg_3142"/>
<dbReference type="RefSeq" id="WP_117365328.1">
    <property type="nucleotide sequence ID" value="NZ_CP024047.1"/>
</dbReference>
<gene>
    <name evidence="2" type="ORF">AArc1_3050</name>
    <name evidence="3" type="ORF">AArcMg_3142</name>
</gene>
<feature type="transmembrane region" description="Helical" evidence="1">
    <location>
        <begin position="20"/>
        <end position="52"/>
    </location>
</feature>
<dbReference type="Proteomes" id="UP000258707">
    <property type="component" value="Chromosome"/>
</dbReference>
<keyword evidence="1" id="KW-1133">Transmembrane helix</keyword>
<feature type="transmembrane region" description="Helical" evidence="1">
    <location>
        <begin position="107"/>
        <end position="127"/>
    </location>
</feature>
<feature type="transmembrane region" description="Helical" evidence="1">
    <location>
        <begin position="64"/>
        <end position="87"/>
    </location>
</feature>
<name>A0A346PIL2_9EURY</name>
<accession>A0A346PUD3</accession>
<evidence type="ECO:0000256" key="1">
    <source>
        <dbReference type="SAM" id="Phobius"/>
    </source>
</evidence>
<accession>A0A346PIL2</accession>
<organism evidence="2 5">
    <name type="scientific">Natrarchaeobaculum sulfurireducens</name>
    <dbReference type="NCBI Taxonomy" id="2044521"/>
    <lineage>
        <taxon>Archaea</taxon>
        <taxon>Methanobacteriati</taxon>
        <taxon>Methanobacteriota</taxon>
        <taxon>Stenosarchaea group</taxon>
        <taxon>Halobacteria</taxon>
        <taxon>Halobacteriales</taxon>
        <taxon>Natrialbaceae</taxon>
        <taxon>Natrarchaeobaculum</taxon>
    </lineage>
</organism>
<keyword evidence="4" id="KW-1185">Reference proteome</keyword>
<dbReference type="Proteomes" id="UP000258613">
    <property type="component" value="Chromosome"/>
</dbReference>
<evidence type="ECO:0000313" key="5">
    <source>
        <dbReference type="Proteomes" id="UP000258707"/>
    </source>
</evidence>
<reference evidence="5" key="1">
    <citation type="submission" date="2017-10" db="EMBL/GenBank/DDBJ databases">
        <title>Phenotypic and genomic properties of facultatively anaerobic sulfur-reducing natronoarchaea from hypersaline soda lakes.</title>
        <authorList>
            <person name="Sorokin D.Y."/>
            <person name="Kublanov I.V."/>
            <person name="Roman P."/>
            <person name="Sinninghe Damste J.S."/>
            <person name="Golyshin P.N."/>
            <person name="Rojo D."/>
            <person name="Ciordia S."/>
            <person name="Mena Md.C."/>
            <person name="Ferrer M."/>
            <person name="Messina E."/>
            <person name="Smedile F."/>
            <person name="La Spada G."/>
            <person name="La Cono V."/>
            <person name="Yakimov M.M."/>
        </authorList>
    </citation>
    <scope>NUCLEOTIDE SEQUENCE [LARGE SCALE GENOMIC DNA]</scope>
    <source>
        <strain evidence="5">AArc1</strain>
    </source>
</reference>
<dbReference type="KEGG" id="nan:AArc1_3050"/>
<dbReference type="EMBL" id="CP027033">
    <property type="protein sequence ID" value="AXR83128.1"/>
    <property type="molecule type" value="Genomic_DNA"/>
</dbReference>